<evidence type="ECO:0000313" key="2">
    <source>
        <dbReference type="EMBL" id="MBA5629829.1"/>
    </source>
</evidence>
<reference evidence="2 3" key="1">
    <citation type="submission" date="2020-07" db="EMBL/GenBank/DDBJ databases">
        <title>Moheibacter lacus sp. nov., a member of the family Flavobacteriaceae isolated from freshwater lake sediment.</title>
        <authorList>
            <person name="Liu Y."/>
        </authorList>
    </citation>
    <scope>NUCLEOTIDE SEQUENCE [LARGE SCALE GENOMIC DNA]</scope>
    <source>
        <strain evidence="2 3">BDHS18</strain>
    </source>
</reference>
<dbReference type="InterPro" id="IPR019219">
    <property type="entry name" value="DUF2130"/>
</dbReference>
<dbReference type="RefSeq" id="WP_182043439.1">
    <property type="nucleotide sequence ID" value="NZ_JACDZE010000002.1"/>
</dbReference>
<name>A0A838ZSG7_9FLAO</name>
<dbReference type="Proteomes" id="UP000552241">
    <property type="component" value="Unassembled WGS sequence"/>
</dbReference>
<keyword evidence="1" id="KW-0175">Coiled coil</keyword>
<evidence type="ECO:0000256" key="1">
    <source>
        <dbReference type="SAM" id="Coils"/>
    </source>
</evidence>
<dbReference type="Pfam" id="PF09903">
    <property type="entry name" value="DUF2130"/>
    <property type="match status" value="1"/>
</dbReference>
<gene>
    <name evidence="2" type="ORF">HU137_08615</name>
</gene>
<feature type="coiled-coil region" evidence="1">
    <location>
        <begin position="23"/>
        <end position="205"/>
    </location>
</feature>
<accession>A0A838ZSG7</accession>
<keyword evidence="3" id="KW-1185">Reference proteome</keyword>
<dbReference type="AlphaFoldDB" id="A0A838ZSG7"/>
<protein>
    <submittedName>
        <fullName evidence="2">DUF2130 domain-containing protein</fullName>
    </submittedName>
</protein>
<evidence type="ECO:0000313" key="3">
    <source>
        <dbReference type="Proteomes" id="UP000552241"/>
    </source>
</evidence>
<organism evidence="2 3">
    <name type="scientific">Moheibacter lacus</name>
    <dbReference type="NCBI Taxonomy" id="2745851"/>
    <lineage>
        <taxon>Bacteria</taxon>
        <taxon>Pseudomonadati</taxon>
        <taxon>Bacteroidota</taxon>
        <taxon>Flavobacteriia</taxon>
        <taxon>Flavobacteriales</taxon>
        <taxon>Weeksellaceae</taxon>
        <taxon>Moheibacter</taxon>
    </lineage>
</organism>
<sequence length="435" mass="50823">MNTQTQIKCPNCGNSVDVQDILAHQLEEEIRQKYQAESAEEKQKLQKKLDEFNQDKEQFELKKKQENELFKERLEKQLNEEKQLLERQSKEKLAKFEEQLKFKLSEEQAEQFGALQKELNEKSEQIKELNRTKAEIEKLKREKSELKEAIEAESQRKLNEVLQQEKDKIRKAEEDRNELKFKELHKQLEDQKKLTEEMKRKQEQGSMQLQGEVQELAIEEWLMAQFPLDVIEEVKKGARGGDCVQVVNTRSRQNLGKIYYESKRTKDFQPSWIEKFKADMREKGADLGVLVTEAMPSGQERLANLNGVWVCSYEEFKGLCVVLRESVIQVSLALASQENKGDKMDMLYDYLTSNNFRMQIEAIVEGFSSMKNALDSEKRAMQRIWKEREKQIEKVISNTIDMYGSIKGIAGNAVQSVKALELDSDLDVNELDFED</sequence>
<proteinExistence type="predicted"/>
<dbReference type="EMBL" id="JACDZE010000002">
    <property type="protein sequence ID" value="MBA5629829.1"/>
    <property type="molecule type" value="Genomic_DNA"/>
</dbReference>
<comment type="caution">
    <text evidence="2">The sequence shown here is derived from an EMBL/GenBank/DDBJ whole genome shotgun (WGS) entry which is preliminary data.</text>
</comment>